<dbReference type="AlphaFoldDB" id="A0A919K765"/>
<evidence type="ECO:0000313" key="3">
    <source>
        <dbReference type="Proteomes" id="UP000636960"/>
    </source>
</evidence>
<name>A0A919K765_9ACTN</name>
<feature type="signal peptide" evidence="1">
    <location>
        <begin position="1"/>
        <end position="26"/>
    </location>
</feature>
<protein>
    <recommendedName>
        <fullName evidence="4">Secreted protein</fullName>
    </recommendedName>
</protein>
<evidence type="ECO:0000313" key="2">
    <source>
        <dbReference type="EMBL" id="GIF02212.1"/>
    </source>
</evidence>
<dbReference type="Proteomes" id="UP000636960">
    <property type="component" value="Unassembled WGS sequence"/>
</dbReference>
<sequence>MGRRLGLTALAAVAVATTLSPPAAVAALMIVGRALRLRLVCGLTTAEVDRAFLVSERPVRTVAVCAGRAGIRSVTLG</sequence>
<gene>
    <name evidence="2" type="ORF">Ari01nite_96760</name>
</gene>
<comment type="caution">
    <text evidence="2">The sequence shown here is derived from an EMBL/GenBank/DDBJ whole genome shotgun (WGS) entry which is preliminary data.</text>
</comment>
<feature type="chain" id="PRO_5037461482" description="Secreted protein" evidence="1">
    <location>
        <begin position="27"/>
        <end position="77"/>
    </location>
</feature>
<organism evidence="2 3">
    <name type="scientific">Paractinoplanes rishiriensis</name>
    <dbReference type="NCBI Taxonomy" id="1050105"/>
    <lineage>
        <taxon>Bacteria</taxon>
        <taxon>Bacillati</taxon>
        <taxon>Actinomycetota</taxon>
        <taxon>Actinomycetes</taxon>
        <taxon>Micromonosporales</taxon>
        <taxon>Micromonosporaceae</taxon>
        <taxon>Paractinoplanes</taxon>
    </lineage>
</organism>
<proteinExistence type="predicted"/>
<keyword evidence="1" id="KW-0732">Signal</keyword>
<evidence type="ECO:0000256" key="1">
    <source>
        <dbReference type="SAM" id="SignalP"/>
    </source>
</evidence>
<reference evidence="2" key="1">
    <citation type="submission" date="2021-01" db="EMBL/GenBank/DDBJ databases">
        <title>Whole genome shotgun sequence of Actinoplanes rishiriensis NBRC 108556.</title>
        <authorList>
            <person name="Komaki H."/>
            <person name="Tamura T."/>
        </authorList>
    </citation>
    <scope>NUCLEOTIDE SEQUENCE</scope>
    <source>
        <strain evidence="2">NBRC 108556</strain>
    </source>
</reference>
<keyword evidence="3" id="KW-1185">Reference proteome</keyword>
<accession>A0A919K765</accession>
<evidence type="ECO:0008006" key="4">
    <source>
        <dbReference type="Google" id="ProtNLM"/>
    </source>
</evidence>
<dbReference type="EMBL" id="BOMV01000124">
    <property type="protein sequence ID" value="GIF02212.1"/>
    <property type="molecule type" value="Genomic_DNA"/>
</dbReference>